<evidence type="ECO:0008006" key="3">
    <source>
        <dbReference type="Google" id="ProtNLM"/>
    </source>
</evidence>
<protein>
    <recommendedName>
        <fullName evidence="3">Mariner Mos1 transposase</fullName>
    </recommendedName>
</protein>
<keyword evidence="2" id="KW-1185">Reference proteome</keyword>
<dbReference type="EMBL" id="BGPR01007391">
    <property type="protein sequence ID" value="GBN26496.1"/>
    <property type="molecule type" value="Genomic_DNA"/>
</dbReference>
<dbReference type="InterPro" id="IPR036397">
    <property type="entry name" value="RNaseH_sf"/>
</dbReference>
<accession>A0A4Y2MLJ2</accession>
<dbReference type="PANTHER" id="PTHR46060:SF1">
    <property type="entry name" value="MARINER MOS1 TRANSPOSASE-LIKE PROTEIN"/>
    <property type="match status" value="1"/>
</dbReference>
<dbReference type="Proteomes" id="UP000499080">
    <property type="component" value="Unassembled WGS sequence"/>
</dbReference>
<gene>
    <name evidence="1" type="ORF">AVEN_39784_1</name>
</gene>
<reference evidence="1 2" key="1">
    <citation type="journal article" date="2019" name="Sci. Rep.">
        <title>Orb-weaving spider Araneus ventricosus genome elucidates the spidroin gene catalogue.</title>
        <authorList>
            <person name="Kono N."/>
            <person name="Nakamura H."/>
            <person name="Ohtoshi R."/>
            <person name="Moran D.A.P."/>
            <person name="Shinohara A."/>
            <person name="Yoshida Y."/>
            <person name="Fujiwara M."/>
            <person name="Mori M."/>
            <person name="Tomita M."/>
            <person name="Arakawa K."/>
        </authorList>
    </citation>
    <scope>NUCLEOTIDE SEQUENCE [LARGE SCALE GENOMIC DNA]</scope>
</reference>
<organism evidence="1 2">
    <name type="scientific">Araneus ventricosus</name>
    <name type="common">Orbweaver spider</name>
    <name type="synonym">Epeira ventricosa</name>
    <dbReference type="NCBI Taxonomy" id="182803"/>
    <lineage>
        <taxon>Eukaryota</taxon>
        <taxon>Metazoa</taxon>
        <taxon>Ecdysozoa</taxon>
        <taxon>Arthropoda</taxon>
        <taxon>Chelicerata</taxon>
        <taxon>Arachnida</taxon>
        <taxon>Araneae</taxon>
        <taxon>Araneomorphae</taxon>
        <taxon>Entelegynae</taxon>
        <taxon>Araneoidea</taxon>
        <taxon>Araneidae</taxon>
        <taxon>Araneus</taxon>
    </lineage>
</organism>
<comment type="caution">
    <text evidence="1">The sequence shown here is derived from an EMBL/GenBank/DDBJ whole genome shotgun (WGS) entry which is preliminary data.</text>
</comment>
<evidence type="ECO:0000313" key="1">
    <source>
        <dbReference type="EMBL" id="GBN26496.1"/>
    </source>
</evidence>
<name>A0A4Y2MLJ2_ARAVE</name>
<dbReference type="InterPro" id="IPR052709">
    <property type="entry name" value="Transposase-MT_Hybrid"/>
</dbReference>
<evidence type="ECO:0000313" key="2">
    <source>
        <dbReference type="Proteomes" id="UP000499080"/>
    </source>
</evidence>
<sequence>MFPLGSENAYGCPQNKATGSALTFLTRYSEEGNEFLNKIVTDDATWVCHGTPESKQRSMEWRHSRSPTKKKIQNNIAAHKIMCTVFWDRHGILLVEFLPRDETINAVRYCETLRKLKRTIQNKSEDCSVKALCCFMTMHIPILLVSLKTLFNN</sequence>
<dbReference type="AlphaFoldDB" id="A0A4Y2MLJ2"/>
<dbReference type="Pfam" id="PF01359">
    <property type="entry name" value="Transposase_1"/>
    <property type="match status" value="1"/>
</dbReference>
<dbReference type="PANTHER" id="PTHR46060">
    <property type="entry name" value="MARINER MOS1 TRANSPOSASE-LIKE PROTEIN"/>
    <property type="match status" value="1"/>
</dbReference>
<dbReference type="Gene3D" id="3.30.420.10">
    <property type="entry name" value="Ribonuclease H-like superfamily/Ribonuclease H"/>
    <property type="match status" value="1"/>
</dbReference>
<proteinExistence type="predicted"/>
<dbReference type="InterPro" id="IPR001888">
    <property type="entry name" value="Transposase_1"/>
</dbReference>
<dbReference type="GO" id="GO:0003676">
    <property type="term" value="F:nucleic acid binding"/>
    <property type="evidence" value="ECO:0007669"/>
    <property type="project" value="InterPro"/>
</dbReference>